<protein>
    <submittedName>
        <fullName evidence="8">MFS transporter</fullName>
    </submittedName>
</protein>
<dbReference type="KEGG" id="afx:JZ786_10580"/>
<dbReference type="GO" id="GO:0022857">
    <property type="term" value="F:transmembrane transporter activity"/>
    <property type="evidence" value="ECO:0007669"/>
    <property type="project" value="InterPro"/>
</dbReference>
<dbReference type="SUPFAM" id="SSF103473">
    <property type="entry name" value="MFS general substrate transporter"/>
    <property type="match status" value="1"/>
</dbReference>
<accession>A0A9X7Z9B5</accession>
<dbReference type="GO" id="GO:0005886">
    <property type="term" value="C:plasma membrane"/>
    <property type="evidence" value="ECO:0007669"/>
    <property type="project" value="UniProtKB-SubCell"/>
</dbReference>
<feature type="transmembrane region" description="Helical" evidence="6">
    <location>
        <begin position="143"/>
        <end position="162"/>
    </location>
</feature>
<dbReference type="Gene3D" id="1.20.1250.20">
    <property type="entry name" value="MFS general substrate transporter like domains"/>
    <property type="match status" value="2"/>
</dbReference>
<name>A0A9X7Z9B5_9BACL</name>
<feature type="transmembrane region" description="Helical" evidence="6">
    <location>
        <begin position="55"/>
        <end position="77"/>
    </location>
</feature>
<feature type="transmembrane region" description="Helical" evidence="6">
    <location>
        <begin position="348"/>
        <end position="370"/>
    </location>
</feature>
<evidence type="ECO:0000256" key="4">
    <source>
        <dbReference type="ARBA" id="ARBA00022989"/>
    </source>
</evidence>
<dbReference type="Proteomes" id="UP000663505">
    <property type="component" value="Chromosome"/>
</dbReference>
<dbReference type="AlphaFoldDB" id="A0A9X7Z9B5"/>
<evidence type="ECO:0000256" key="3">
    <source>
        <dbReference type="ARBA" id="ARBA00022692"/>
    </source>
</evidence>
<feature type="transmembrane region" description="Helical" evidence="6">
    <location>
        <begin position="118"/>
        <end position="136"/>
    </location>
</feature>
<dbReference type="EMBL" id="CP071182">
    <property type="protein sequence ID" value="QSO49321.1"/>
    <property type="molecule type" value="Genomic_DNA"/>
</dbReference>
<gene>
    <name evidence="8" type="ORF">JZ786_10580</name>
</gene>
<keyword evidence="5 6" id="KW-0472">Membrane</keyword>
<keyword evidence="4 6" id="KW-1133">Transmembrane helix</keyword>
<dbReference type="Pfam" id="PF07690">
    <property type="entry name" value="MFS_1"/>
    <property type="match status" value="1"/>
</dbReference>
<sequence>MSATVVQRERLSWRLATLALIVLAASYVVNAMDRQVFPVLVPTIDHQYGFSLQQGGLLATIFTLGIGVAGIPAGYLLDRMTRKSVIVIGILTYSVFTLLTVVSAGFGDMLVYRAGSGVGEALQNAALFSAVGAYFYKRRAMALGVLNFAYGTGGFLGPLLGAKMLVSSGWRTPFIVYGIIGLVFAVGIIFAISTRFTDQTEMKSELSVETPSSVPTRVWNRNIKLLVITSIVAGVSGYGYLGLYPTFLIKHLGYTPSMAGFCISMFGLGALMGIPAGFIGDVLRQKWILILTLICVMVVGYSLFNLIKAPGWQAFFSFLEGTFASGFMFTNTYSLMQRCVRPESVGRASGIFVTSWYLPSSVAGYLFAALVGSVGWGHAALVQLTVIPFIGILVLLFVKEDMILIPKANRVSNASTHPL</sequence>
<dbReference type="InterPro" id="IPR036259">
    <property type="entry name" value="MFS_trans_sf"/>
</dbReference>
<evidence type="ECO:0000256" key="6">
    <source>
        <dbReference type="SAM" id="Phobius"/>
    </source>
</evidence>
<feature type="transmembrane region" description="Helical" evidence="6">
    <location>
        <begin position="313"/>
        <end position="336"/>
    </location>
</feature>
<evidence type="ECO:0000313" key="9">
    <source>
        <dbReference type="Proteomes" id="UP000663505"/>
    </source>
</evidence>
<dbReference type="RefSeq" id="WP_206658632.1">
    <property type="nucleotide sequence ID" value="NZ_CP071182.1"/>
</dbReference>
<organism evidence="8 9">
    <name type="scientific">Alicyclobacillus mengziensis</name>
    <dbReference type="NCBI Taxonomy" id="2931921"/>
    <lineage>
        <taxon>Bacteria</taxon>
        <taxon>Bacillati</taxon>
        <taxon>Bacillota</taxon>
        <taxon>Bacilli</taxon>
        <taxon>Bacillales</taxon>
        <taxon>Alicyclobacillaceae</taxon>
        <taxon>Alicyclobacillus</taxon>
    </lineage>
</organism>
<evidence type="ECO:0000256" key="5">
    <source>
        <dbReference type="ARBA" id="ARBA00023136"/>
    </source>
</evidence>
<keyword evidence="2" id="KW-0813">Transport</keyword>
<proteinExistence type="predicted"/>
<evidence type="ECO:0000259" key="7">
    <source>
        <dbReference type="PROSITE" id="PS50850"/>
    </source>
</evidence>
<evidence type="ECO:0000256" key="2">
    <source>
        <dbReference type="ARBA" id="ARBA00022448"/>
    </source>
</evidence>
<feature type="transmembrane region" description="Helical" evidence="6">
    <location>
        <begin position="174"/>
        <end position="193"/>
    </location>
</feature>
<keyword evidence="9" id="KW-1185">Reference proteome</keyword>
<comment type="subcellular location">
    <subcellularLocation>
        <location evidence="1">Cell membrane</location>
        <topology evidence="1">Multi-pass membrane protein</topology>
    </subcellularLocation>
</comment>
<dbReference type="PANTHER" id="PTHR23505">
    <property type="entry name" value="SPINSTER"/>
    <property type="match status" value="1"/>
</dbReference>
<feature type="transmembrane region" description="Helical" evidence="6">
    <location>
        <begin position="376"/>
        <end position="398"/>
    </location>
</feature>
<feature type="transmembrane region" description="Helical" evidence="6">
    <location>
        <begin position="225"/>
        <end position="246"/>
    </location>
</feature>
<dbReference type="InterPro" id="IPR044770">
    <property type="entry name" value="MFS_spinster-like"/>
</dbReference>
<dbReference type="PANTHER" id="PTHR23505:SF79">
    <property type="entry name" value="PROTEIN SPINSTER"/>
    <property type="match status" value="1"/>
</dbReference>
<feature type="domain" description="Major facilitator superfamily (MFS) profile" evidence="7">
    <location>
        <begin position="19"/>
        <end position="403"/>
    </location>
</feature>
<keyword evidence="3 6" id="KW-0812">Transmembrane</keyword>
<dbReference type="PROSITE" id="PS50850">
    <property type="entry name" value="MFS"/>
    <property type="match status" value="1"/>
</dbReference>
<feature type="transmembrane region" description="Helical" evidence="6">
    <location>
        <begin position="84"/>
        <end position="106"/>
    </location>
</feature>
<evidence type="ECO:0000313" key="8">
    <source>
        <dbReference type="EMBL" id="QSO49321.1"/>
    </source>
</evidence>
<reference evidence="8 9" key="1">
    <citation type="submission" date="2021-02" db="EMBL/GenBank/DDBJ databases">
        <title>Alicyclobacillus curvatus sp. nov. and Alicyclobacillus mengziensis sp. nov., two acidophilic bacteria isolated from acid mine drainage.</title>
        <authorList>
            <person name="Huang Y."/>
        </authorList>
    </citation>
    <scope>NUCLEOTIDE SEQUENCE [LARGE SCALE GENOMIC DNA]</scope>
    <source>
        <strain evidence="8 9">S30H14</strain>
    </source>
</reference>
<feature type="transmembrane region" description="Helical" evidence="6">
    <location>
        <begin position="287"/>
        <end position="307"/>
    </location>
</feature>
<dbReference type="InterPro" id="IPR020846">
    <property type="entry name" value="MFS_dom"/>
</dbReference>
<evidence type="ECO:0000256" key="1">
    <source>
        <dbReference type="ARBA" id="ARBA00004651"/>
    </source>
</evidence>
<feature type="transmembrane region" description="Helical" evidence="6">
    <location>
        <begin position="258"/>
        <end position="280"/>
    </location>
</feature>
<dbReference type="InterPro" id="IPR011701">
    <property type="entry name" value="MFS"/>
</dbReference>